<keyword evidence="2" id="KW-1185">Reference proteome</keyword>
<organism evidence="1 2">
    <name type="scientific">Yoonia vestfoldensis</name>
    <dbReference type="NCBI Taxonomy" id="245188"/>
    <lineage>
        <taxon>Bacteria</taxon>
        <taxon>Pseudomonadati</taxon>
        <taxon>Pseudomonadota</taxon>
        <taxon>Alphaproteobacteria</taxon>
        <taxon>Rhodobacterales</taxon>
        <taxon>Paracoccaceae</taxon>
        <taxon>Yoonia</taxon>
    </lineage>
</organism>
<reference evidence="1 2" key="1">
    <citation type="submission" date="2017-05" db="EMBL/GenBank/DDBJ databases">
        <title>Genome Sequence of Loktanella vestfoldensis Strain SMR4r Isolated from a Culture of the Diatom Skeletonema marinoi.</title>
        <authorList>
            <person name="Topel M."/>
            <person name="Pinder M.I.M."/>
            <person name="Johansson O.N."/>
            <person name="Kourtchenko O."/>
            <person name="Godhe A."/>
            <person name="Clarke A.K."/>
        </authorList>
    </citation>
    <scope>NUCLEOTIDE SEQUENCE [LARGE SCALE GENOMIC DNA]</scope>
    <source>
        <strain evidence="1 2">SMR4r</strain>
    </source>
</reference>
<evidence type="ECO:0000313" key="2">
    <source>
        <dbReference type="Proteomes" id="UP000195273"/>
    </source>
</evidence>
<dbReference type="KEGG" id="lvs:LOKVESSMR4R_02301"/>
<dbReference type="AlphaFoldDB" id="A0A1Y0EDA7"/>
<dbReference type="OrthoDB" id="7864649at2"/>
<evidence type="ECO:0000313" key="1">
    <source>
        <dbReference type="EMBL" id="ARU01606.1"/>
    </source>
</evidence>
<proteinExistence type="predicted"/>
<dbReference type="RefSeq" id="WP_157898192.1">
    <property type="nucleotide sequence ID" value="NZ_CP021431.1"/>
</dbReference>
<sequence length="62" mass="6927">MNDNPSDLLEAVPVFRLVCPNTGEVVGVEYHWNNGEAGILWRADPIDNYVRQPLQSSNPTNC</sequence>
<dbReference type="Proteomes" id="UP000195273">
    <property type="component" value="Chromosome"/>
</dbReference>
<gene>
    <name evidence="1" type="ORF">LOKVESSMR4R_02301</name>
</gene>
<protein>
    <submittedName>
        <fullName evidence="1">Uncharacterized protein</fullName>
    </submittedName>
</protein>
<name>A0A1Y0EDA7_9RHOB</name>
<accession>A0A1Y0EDA7</accession>
<dbReference type="EMBL" id="CP021431">
    <property type="protein sequence ID" value="ARU01606.1"/>
    <property type="molecule type" value="Genomic_DNA"/>
</dbReference>